<evidence type="ECO:0008006" key="5">
    <source>
        <dbReference type="Google" id="ProtNLM"/>
    </source>
</evidence>
<evidence type="ECO:0000313" key="3">
    <source>
        <dbReference type="EMBL" id="ALO47541.1"/>
    </source>
</evidence>
<reference evidence="3 4" key="1">
    <citation type="submission" date="2015-11" db="EMBL/GenBank/DDBJ databases">
        <authorList>
            <person name="Zhang Y."/>
            <person name="Guo Z."/>
        </authorList>
    </citation>
    <scope>NUCLEOTIDE SEQUENCE [LARGE SCALE GENOMIC DNA]</scope>
    <source>
        <strain evidence="3 4">KCTC 32221</strain>
    </source>
</reference>
<feature type="repeat" description="TPR" evidence="1">
    <location>
        <begin position="75"/>
        <end position="108"/>
    </location>
</feature>
<keyword evidence="1" id="KW-0802">TPR repeat</keyword>
<dbReference type="OrthoDB" id="9778494at2"/>
<dbReference type="InterPro" id="IPR019734">
    <property type="entry name" value="TPR_rpt"/>
</dbReference>
<sequence precursor="true">MKPLRFKSLPMLAVLATLAACGQEQSQEPVQTRAPAAALPQLAISDMMICAEELAPLIDNTGSFSRPIGTGAEIAQAYFDQGLRLTYGYYFPEAIASFDAALCFEPNNPMIHWGKALAIGPNPNSRYGGAPDDPQGAGKAAIERARSLSDTLPPAERGLIDALAALYDVENYPDQMARTEAFIEAAERNYSSHSADLEAAFLVAHGIMMSTPWTYYSYIDGSPLPRVERARQVLEQGMAQSPEHPGLTHLHIHLLEASFEPQSAEASADRLESLMPMAGHMVHMPGHIYMRLGRYDDAITTNERSLAADDVVRQAWGNRELPRTGTYFVSATNHGGHARMFIHWGGLLQGNFERAASVSGPMVQMANAEALGRGSGLRTPVAHWMTLKAFGRFDDLLAIENPAPDQPYLKGMLHWLQGAAHASKGHIPMAESELQSLREIRQDTPALSTMRASTNTAADLLEIADHMLAGEIDNAKQEYDSAINHFTQAVALQDQLRYMEPPDWLQSTRLFLGQALINAGRAEEAIAVFERDLLLLNENGWALHGLAQALEAVGDAAQAAEVRARQAQAWADADVELNAAHF</sequence>
<dbReference type="Gene3D" id="1.25.40.10">
    <property type="entry name" value="Tetratricopeptide repeat domain"/>
    <property type="match status" value="2"/>
</dbReference>
<protein>
    <recommendedName>
        <fullName evidence="5">Tetratricopeptide repeat protein</fullName>
    </recommendedName>
</protein>
<dbReference type="InterPro" id="IPR011990">
    <property type="entry name" value="TPR-like_helical_dom_sf"/>
</dbReference>
<keyword evidence="2" id="KW-0732">Signal</keyword>
<keyword evidence="4" id="KW-1185">Reference proteome</keyword>
<dbReference type="KEGG" id="pspi:PS2015_2914"/>
<dbReference type="SUPFAM" id="SSF48452">
    <property type="entry name" value="TPR-like"/>
    <property type="match status" value="2"/>
</dbReference>
<accession>A0A0S2KH77</accession>
<feature type="chain" id="PRO_5006601837" description="Tetratricopeptide repeat protein" evidence="2">
    <location>
        <begin position="23"/>
        <end position="582"/>
    </location>
</feature>
<evidence type="ECO:0000256" key="2">
    <source>
        <dbReference type="SAM" id="SignalP"/>
    </source>
</evidence>
<dbReference type="AlphaFoldDB" id="A0A0S2KH77"/>
<dbReference type="EMBL" id="CP013189">
    <property type="protein sequence ID" value="ALO47541.1"/>
    <property type="molecule type" value="Genomic_DNA"/>
</dbReference>
<dbReference type="STRING" id="1249552.PS2015_2914"/>
<dbReference type="PANTHER" id="PTHR45588:SF1">
    <property type="entry name" value="WW DOMAIN-CONTAINING PROTEIN"/>
    <property type="match status" value="1"/>
</dbReference>
<dbReference type="PROSITE" id="PS51257">
    <property type="entry name" value="PROKAR_LIPOPROTEIN"/>
    <property type="match status" value="1"/>
</dbReference>
<name>A0A0S2KH77_9GAMM</name>
<gene>
    <name evidence="3" type="ORF">PS2015_2914</name>
</gene>
<dbReference type="Proteomes" id="UP000065641">
    <property type="component" value="Chromosome"/>
</dbReference>
<proteinExistence type="predicted"/>
<dbReference type="PROSITE" id="PS50005">
    <property type="entry name" value="TPR"/>
    <property type="match status" value="1"/>
</dbReference>
<feature type="signal peptide" evidence="2">
    <location>
        <begin position="1"/>
        <end position="22"/>
    </location>
</feature>
<dbReference type="RefSeq" id="WP_058022923.1">
    <property type="nucleotide sequence ID" value="NZ_CP013189.1"/>
</dbReference>
<organism evidence="3 4">
    <name type="scientific">Pseudohongiella spirulinae</name>
    <dbReference type="NCBI Taxonomy" id="1249552"/>
    <lineage>
        <taxon>Bacteria</taxon>
        <taxon>Pseudomonadati</taxon>
        <taxon>Pseudomonadota</taxon>
        <taxon>Gammaproteobacteria</taxon>
        <taxon>Pseudomonadales</taxon>
        <taxon>Pseudohongiellaceae</taxon>
        <taxon>Pseudohongiella</taxon>
    </lineage>
</organism>
<dbReference type="PANTHER" id="PTHR45588">
    <property type="entry name" value="TPR DOMAIN-CONTAINING PROTEIN"/>
    <property type="match status" value="1"/>
</dbReference>
<evidence type="ECO:0000256" key="1">
    <source>
        <dbReference type="PROSITE-ProRule" id="PRU00339"/>
    </source>
</evidence>
<evidence type="ECO:0000313" key="4">
    <source>
        <dbReference type="Proteomes" id="UP000065641"/>
    </source>
</evidence>